<reference evidence="2 3" key="1">
    <citation type="journal article" date="2013" name="Genome Announc.">
        <title>Draft Genome Sequence of Arthrobacter crystallopoietes Strain BAB-32, Revealing Genes for Bioremediation.</title>
        <authorList>
            <person name="Joshi M.N."/>
            <person name="Pandit A.S."/>
            <person name="Sharma A."/>
            <person name="Pandya R.V."/>
            <person name="Desai S.M."/>
            <person name="Saxena A.K."/>
            <person name="Bagatharia S.B."/>
        </authorList>
    </citation>
    <scope>NUCLEOTIDE SEQUENCE [LARGE SCALE GENOMIC DNA]</scope>
    <source>
        <strain evidence="2 3">BAB-32</strain>
    </source>
</reference>
<evidence type="ECO:0000313" key="2">
    <source>
        <dbReference type="EMBL" id="EMY33569.1"/>
    </source>
</evidence>
<evidence type="ECO:0000313" key="3">
    <source>
        <dbReference type="Proteomes" id="UP000010729"/>
    </source>
</evidence>
<gene>
    <name evidence="2" type="ORF">D477_014246</name>
</gene>
<dbReference type="Proteomes" id="UP000010729">
    <property type="component" value="Unassembled WGS sequence"/>
</dbReference>
<proteinExistence type="predicted"/>
<protein>
    <submittedName>
        <fullName evidence="2">Uncharacterized protein</fullName>
    </submittedName>
</protein>
<dbReference type="AlphaFoldDB" id="N1V0J8"/>
<name>N1V0J8_9MICC</name>
<feature type="region of interest" description="Disordered" evidence="1">
    <location>
        <begin position="142"/>
        <end position="161"/>
    </location>
</feature>
<sequence>MNESASPAAHTALQVLRKHRFNAGLYECQCQDGLPEYRVIAMDWEDWTEHVAELIAEATARKITTAEELDGLPVGTVIRCVRARTPEHDEIFRRTANRRAPWLHLDPSDRQDDETTLESGHVLRWYGDLSVTVLHPGTILWPGGSAEQVSSTPMGPREPRS</sequence>
<accession>N1V0J8</accession>
<evidence type="ECO:0000256" key="1">
    <source>
        <dbReference type="SAM" id="MobiDB-lite"/>
    </source>
</evidence>
<dbReference type="EMBL" id="ANPE02000169">
    <property type="protein sequence ID" value="EMY33569.1"/>
    <property type="molecule type" value="Genomic_DNA"/>
</dbReference>
<organism evidence="2 3">
    <name type="scientific">Arthrobacter crystallopoietes BAB-32</name>
    <dbReference type="NCBI Taxonomy" id="1246476"/>
    <lineage>
        <taxon>Bacteria</taxon>
        <taxon>Bacillati</taxon>
        <taxon>Actinomycetota</taxon>
        <taxon>Actinomycetes</taxon>
        <taxon>Micrococcales</taxon>
        <taxon>Micrococcaceae</taxon>
        <taxon>Crystallibacter</taxon>
    </lineage>
</organism>
<comment type="caution">
    <text evidence="2">The sequence shown here is derived from an EMBL/GenBank/DDBJ whole genome shotgun (WGS) entry which is preliminary data.</text>
</comment>
<dbReference type="RefSeq" id="WP_005270155.1">
    <property type="nucleotide sequence ID" value="NZ_ANPE02000169.1"/>
</dbReference>
<keyword evidence="3" id="KW-1185">Reference proteome</keyword>